<comment type="caution">
    <text evidence="4">The sequence shown here is derived from an EMBL/GenBank/DDBJ whole genome shotgun (WGS) entry which is preliminary data.</text>
</comment>
<name>A0A150GYY7_GONPE</name>
<dbReference type="InterPro" id="IPR001841">
    <property type="entry name" value="Znf_RING"/>
</dbReference>
<feature type="region of interest" description="Disordered" evidence="2">
    <location>
        <begin position="4692"/>
        <end position="4711"/>
    </location>
</feature>
<feature type="compositionally biased region" description="Low complexity" evidence="2">
    <location>
        <begin position="2611"/>
        <end position="2622"/>
    </location>
</feature>
<dbReference type="SMART" id="SM00184">
    <property type="entry name" value="RING"/>
    <property type="match status" value="1"/>
</dbReference>
<keyword evidence="5" id="KW-1185">Reference proteome</keyword>
<feature type="compositionally biased region" description="Low complexity" evidence="2">
    <location>
        <begin position="2463"/>
        <end position="2484"/>
    </location>
</feature>
<feature type="compositionally biased region" description="Pro residues" evidence="2">
    <location>
        <begin position="3259"/>
        <end position="3269"/>
    </location>
</feature>
<proteinExistence type="predicted"/>
<evidence type="ECO:0000256" key="2">
    <source>
        <dbReference type="SAM" id="MobiDB-lite"/>
    </source>
</evidence>
<feature type="region of interest" description="Disordered" evidence="2">
    <location>
        <begin position="2458"/>
        <end position="2484"/>
    </location>
</feature>
<evidence type="ECO:0000256" key="1">
    <source>
        <dbReference type="PROSITE-ProRule" id="PRU00175"/>
    </source>
</evidence>
<sequence length="6016" mass="609872">MADEARGSGADGEGWEDFGQRVDLTARIREILLNYPEGTSILKEVVQNADDAKASCIKFVLDCRQHGTGSLLGPRMAAFQGPALLAFNDGVFSERDLESISRIGDSKKKEEEGKTGRFGVGFNSCYHLTDLPSFVSGRHLVIFDPHCRHLPNVSSTNPGKRIDFVKHSDVASQYADQVAPFAGVFGCTLGAGGADGGPWHGTLFRFPLRSAELAEASTISKQVYTPESVRALLEQLCNEAFQILLFLKHIARVEVHEWPSDATGPRLLFSCHVANATAEISAQRGLFARLSAQRPSAKTGPGPGAGSAAALPEVLQSYRLELQREWRGPGAGAAEGGGAGEGPRAPEHRAYVVAQMRGGGEVAELAEQLSRHFGVPLVPWGAVAADVTAPPRSGADGGGGGVAAAEEGRAFCFLPLPARTGLPVHVNGYFELSSNRRDIWYGEDMAGSGARRAQWNMLLLERVLAPAYAAALAEAAKVLGHGPAYDRLWPAADVSAPWQTLLVALYRRLAELPVCWSPVRGGCWVPPRAGVLPDAAAAAHPELTAALVEVAGLPLLELPRGVPELMGRHMVTKPRVCSPALARQALLAAAAGSSASTTAGAPPAGAEPSADASLRAHASPLLDYVLSDLQLTPPAGQSASAAATAVTAMVSHAAAQLAGLRLLPLLDQTTAVIRAASGKAPTPPQLQQRGAPPLFFLPTEAERALLSRAGGLLVDAGGLGPAGQAKLRGLAAHRVLNVAQLDAPAMAALVLPRLLPPAWLAPPGGAVVQWQDDAMAAEAGVDRAWLALLWQWLATHGPLSSFLGMPLLPILGGRLAPLADYSASTAILPPPASFLLTVRPSAAYETTLPGGGGALPPPEAAEAEPAAQLSDVLTQLGLQIVDTAHFPDLPVPELLRGGHLHACDGPGVLAALQRLSLAIAQRQGRASVGGSGLTEGGGGGGSAAGGLPLGFAARISALPPSDKRLLRSLLLTEDCLGVLSGAPQRAGGSAACAPARLPPSEARSLLQLLAALPIFEAAAAPVAAASSGAGVGGAAAPEPRFVPLLAAGGGGGVMLAPPGVDARILGSLSGVFVLAGSEAEGRLLVAHLGVRPVSAAEAYRRVATAASHVLPVLSSLPPELRDAAVLGVLRGLPQLGAQDRSFAAWLAQVPFVPNNKGELHVPGELYDPRIPELAALLDPETDFPATSLLLEAAGAADAASASAGAATTTSNPQPPQQLRPEQEGGGVPRVSSASGVGGAGGGGGGGATAADASLVLYMLQQLGLRTAASMDTLLRAARFVERLADAAAEATAEASAAAVSTASTPTARLAAAVSVDSVVPDLAAAAAAAAEDTDMAVARGKALLAYLDVEAGRIMGPVGAAASATPGSVQAGAAAGAAASQVPQSGGGGGGGAGAGAARKFAAGLLNRAKELFTQGGQEQPAVAEVHSFWVELSRLRWCPVLPEPPSPGLPWPPRHAVPRLAAPRTVRPASDMWLSSGCMFLVDGECRSSALAAGLGWSAPLPGSVLAQQLLQLGELHSSVSDPSLSQVLAGVVPLLYRSLAGLGLHESAVARGLLHGSRCVWVGNGFAPAGRVAFKGSLDLSPWLYVMPAELAPFKDLLLSYGAADGFSAVQYCSVLQDLAAATGVIAPPPGSAAAAAAAAAAGGEAATPTVPQALTEAQLGQAVAVAQALADLALPPGATIYLPDERGVLAPAGELAFNDAPWLAGQPAAASVRLVHPRISAHVAARLGTPSLRRLLLAASADSMALGTVGGAEAFGQSEALTTRLRHIIGDYPEGPGVLMELLQNADDAGATSLELMLDTTSYPTASILAPAMAVWQGPALLVANDAVFSPADFANISRIGQDSKASRPTSIGRFGLGFNAVYHFTDLPCFVSGDYLVMFDPHAKYLPGVSAAQPGLKIAFARAQLLQQFPDAFTPFTHLGCTMRERFNGTLFRFPLRGAAAAAASDIKSSSCGPEDVEALLEAFRRQLPSALLFLKNIRTVTAYVRAHPGAAGAEAAAGNEGVGEGAHVASVRMLFRATRAPDGGQGAGSESDALQSGQGGLLQSSITRFIAGPPSDPIDLPTFYKRLSATQPGALPSQMGLIRLTLEVMGQQASSPPPAAGAAEGSGGTVLAAGAGVGVAATSERWLVCNALGGGAAREMAVRSFRSSGVKTVPWVGVAARVPADLDAAAQGPDGESHAVSAAAKHAEKGGDGVDGRAFCFLPLPIRTCLPVHVNGYFELSSNRRDIWYGGDMSGAGATRSSWNVALLTDALAPCYGRVLVAAAQHLGPCETLYRLLPSLDTPEPWSHLVQPLYADHLGDLPVVWTRAGGGRWITPKTALFADAACAADLVLRQLLVSLGLPLACDMPPAAEASLLRGVPGAAPVSPQRVRAHLAAALRAAGGDATVLSQQIAAAASAARVEAADALSGAKGSKAEESQRAPGEPKEGALSVATAVAVLLRYCLSDLEAAADPKMAKPGQQQQQQPWSPQAQAQRAQQLQQLQQDLDGLPLLPLADGTVGRLQAVPSAAVGGKSPRGPRGPAVHVYVLTGGPLEEQLLSGLRGRYVAPDLAAAFVESLQKVVDLGLFNLQRLSPGLLDSMLLPLLLPPSWYGVAEVEWAASPGGNAGDAAAAPAHAPSAPPPAGGVAQAPATTPTAQQQQQQQLPVAGGGGGSSAPSVEWIRTLWSWLAERPDAVQLGSWPVLPIQGNRLGRLQEKSLPSLAGLLAAIAAAKARALDAGAASAGAAEAGDDRRRHSASFARGTAGAVAGGDGRGDAAWASRLAELTAVERRQLRSYLLQSRWFSGATPQLSGAELDLLRSLPVYEVHSDPDSRADDPAARSNQAANGGPAAPPDVPAAAAAAGGGAPSSAPQQPPQRQHQLGQLSRFTALDPRRQRLAPPDTDPRVLSSTFVATDSLAEEVLIESRLGVVRLSAAELLAQHVAPAAAAGRLAREALAAHMAALLGRLAGVEGAARPGAEESRALRQALSEHPLIPTAAAAAELRRPAELHDPRVPALTALLPAASAFFPAPSLAPPTTVQGSRLLDALGQLGMARTVDLRVIVTAARAVSEEHAAWAAGQAAAAAAPPPAPPSAAGVAPAARAAASVPAVEAMLSRARALLKELEAWAAQRGGAGAAARRDEEEQRMWLQLAGLSWCPVLQVAPETGLPWPSLTQPALLAPPRVVRPPGDAWLVSAALQLLERPVGQHLAAALGWDAPPRVSVLAAQLLELGRMHALKPRRLMREPEAMTAPPPQPAGQGSAAVATRTDGGAPEPSPEAKPAPPAAGSTDAGAPEAEPDAQEQRPVAATPATPAAAAEADAAAAAAQLGKALDRAVHRLYDALSRAVDGPEGDMVLMSFERPDTPCVWVGPGGGFVTPGSAVLHSEGDFRPYLWVVPEPFHAYDRLLALMGVQERLTAQHFATGLAALASAAGGLPLDDTSLALALQLADCAADALAAHGRPAGQSVFYVPDASGVMAPAPQLFFNDAEWLEARDVSLAHGGLPAATAEALGVRSLRYAHEVEAQQTSALPCPSPAELRERLGLSATASDAATPAEADLAGVSAVATFLFELLELADALGLRAVRLVLDARQHPDQSLLQPALAAFQGPALCAVLPEVALSAEDLAYLLCSRAQPHVVRGRATPYSAGLQSAFLVSEILQVVSGSSTYMFDPSGVYLGGGGGGGEGRGASARSRVAGGTPRAKQYVHVNSDLLSTFADQFAVWSFAEGYDIHGHVPGTLLRLPLRREAPRAAAAGGAGAGAGAGAAAGRSGRSGGSGASLGLRGGGLAAASCESVERALRVFAAQGPRSLLFLQSLTGIEVSMLPAGAPARSPAPQQHPGAGAGSGPGPALGRELLLQASLVPLDPDRPRPVYSSAAKQRSAGFGKVLASLGRSLVRSGGNDNHKQYMCPLELHVLVHNALLLPTAEPTGMPPVPPAPHSGAGAGASTAAAASAVPEAGAAAVSAAGGSLQLSLFGGNGDRGGAGDFALLGNTLYRERWLLSSSHDLDGVPLPPAAAAGGATQRPELVAAAAVCIGRNEERDLFPVGGLHAPVYLPTARELLGDAAAAAAASAGPALGRMPFLIAGHLYLSRRGGKHILSPFSRAEAAAAGLPTGAGAGMPAVQPPGADAAAPASPRSSSSSVAALPLPPVLQHRCEHNRRVLDLAAACWQSLASFLCSPDMYNGPRGRLYNLFPDIAAAAAAAGGPDGRGGDGADDAAVYCLRQMYAGASRLPLWRLRTGRFVHLPEGCFLQATTQGLGTAAMGFMARQLPLFDVPWVTKEHLEAAGVHGLRVVSPAVVRPMLKGLARPQGAAPGAAGALARGRVAWPNLTVLEATELLQFCSADLLAEQGGPGSGGGAASAGAAAAAARAAQHGPGQAQAAAVAPSGGVGAPAPGMGTLIDELRSQVRNVVGELVGPALYDQLRQQALGLLPAAAPGPAQPAQQPAQAAAAVLPRYNMNKVQDCKGLPVPTAAGKYLPAEQVLLQMPLSAGVGTVETLGASLLLAAPPLATVASPASLLPPQFAGEIVHPDCVAKLAEHFKDPQYRSSLALRLYSLADLANHLRTALPAGWDHPLAPGTQQYDVAAGAAAGRGGPTGLGPAWDGGAGTLSDSPSGLWLLQLWQLINGVLEAAVEWQASRGVSGSEVKLEALQHWPLVPALGPAANAGVLLPVRHRGLFFCLPLRQQQAPAAAAAAAKAGVKEAGGEVAGQAGGPSPDDDAQAAAAGPVPALQDLVPRLAAPWDWLAPALHAIGCPLLDPRFASAAGRHCDPQPHSLPPRSLEEAASATNLPAGVSGGTPPPSRGSSRSSGSAAAVGSSVAALVSKLRQCDAACGGALPQRVAAAWDGTTRAAVLGLLAEGAPSTLEAPDILFLRRLPIYPTHSGEFTALEAPEAGSAAHPTSAGAAAGVAQGAGGATARAAAATAGAAAGAAALSTAPQSQGAVEMAPVVCPPDLLEMVPGLLSALPPSLPRRLLLPQPAAFRLLTLLGVTVLTAPAFLAAVALPTLGALPDGVRALLLTHIQSQWPRLRSDESLLAALRDTPFVLTADGSSRRPPELYDPEVPLFKAAFLGRPVFPADQFAYPQWRQLLQDAGMQTSLSAASLLAAAEAVAGRGADLHLVLPGEGLPAETDSMEDPFLATGASEVPAPVEGARGKLLAAADQLVAALLSQGTALAGAGGVGREWWASLSKLSFVPARLGPPGSRKARQVLTSFSSAAVAADWPLVWSVLPVVAAERVPPAGLGQGQLRIRSPPPLQAVVAHLKRVGADHGEEALGSWPAAAGEVEEAFRAVLAYLDREGVAGAKAAQLQDVAFVPVARGTLLAPPRRLYLRLKEDLAPLAFELPPSLAPFTPLLKALGVRDEPRAQDLLDMLRGLAASAGSAPLGPNQRAAVLRLLMALAGQGSSAQGPAGGAGQGGSGLGGSAADLAALEAARKERKLLVLSSEGRLVPAHTAVSVADGGGGWGAGRLLGRLDPAALTLAHPALPVSVASRLGCPRLTDLAEERLEPGHALEPVDAIQGLALRDARSLLASPAFVAACHALLRAHGPLLRAGGEGPAAAAAAVAAGGGGGGSGATRGSVHELAATLRNAARRLTFVRSLRTVAVLRASGAALSPEGEAARVAYDFVESAPAPAAAGPSSSAAAAVGALDAGRIFIAEPPPYLPVSWLLSGVVSRVLGSPISLPLQPLFTTPPSELAGLQPLLLPGGFDAKLEAAARAGSPGAPLLPADAALLALRPLRRYCAGERVAVRREDAGAAAGGGEEVGGAAGRRLADPAGVASPVHQALDVGGAGAGGGGGGGGGMVYGNMVYGIVAAHCAPSGSGGLHRVLVEVEPGVVRPLLSSQVFCFRSSLGEDAGSDAGAGPGSTLLGPAAGHAAAGPASAVPLSSPPAASQGGGAAAGLSAAAAASAPVRGAELVSAVRDVLSAAGLPLDPAAGALMAKVAALQDELAATRGQLEEAKHSASAAATDAEATRGSWQCKICFSRDVDCAYTGCGHLICATCGQASGTNRCPVCRKPSQALLRLYRA</sequence>
<feature type="compositionally biased region" description="Basic and acidic residues" evidence="2">
    <location>
        <begin position="2812"/>
        <end position="2823"/>
    </location>
</feature>
<feature type="compositionally biased region" description="Low complexity" evidence="2">
    <location>
        <begin position="2841"/>
        <end position="2866"/>
    </location>
</feature>
<dbReference type="STRING" id="33097.A0A150GYY7"/>
<feature type="region of interest" description="Disordered" evidence="2">
    <location>
        <begin position="3232"/>
        <end position="3299"/>
    </location>
</feature>
<dbReference type="SUPFAM" id="SSF55874">
    <property type="entry name" value="ATPase domain of HSP90 chaperone/DNA topoisomerase II/histidine kinase"/>
    <property type="match status" value="2"/>
</dbReference>
<feature type="region of interest" description="Disordered" evidence="2">
    <location>
        <begin position="2611"/>
        <end position="2658"/>
    </location>
</feature>
<feature type="domain" description="RING-type" evidence="3">
    <location>
        <begin position="5968"/>
        <end position="6004"/>
    </location>
</feature>
<dbReference type="GO" id="GO:0008270">
    <property type="term" value="F:zinc ion binding"/>
    <property type="evidence" value="ECO:0007669"/>
    <property type="project" value="UniProtKB-KW"/>
</dbReference>
<dbReference type="Gene3D" id="3.30.40.10">
    <property type="entry name" value="Zinc/RING finger domain, C3HC4 (zinc finger)"/>
    <property type="match status" value="1"/>
</dbReference>
<reference evidence="5" key="1">
    <citation type="journal article" date="2016" name="Nat. Commun.">
        <title>The Gonium pectorale genome demonstrates co-option of cell cycle regulation during the evolution of multicellularity.</title>
        <authorList>
            <person name="Hanschen E.R."/>
            <person name="Marriage T.N."/>
            <person name="Ferris P.J."/>
            <person name="Hamaji T."/>
            <person name="Toyoda A."/>
            <person name="Fujiyama A."/>
            <person name="Neme R."/>
            <person name="Noguchi H."/>
            <person name="Minakuchi Y."/>
            <person name="Suzuki M."/>
            <person name="Kawai-Toyooka H."/>
            <person name="Smith D.R."/>
            <person name="Sparks H."/>
            <person name="Anderson J."/>
            <person name="Bakaric R."/>
            <person name="Luria V."/>
            <person name="Karger A."/>
            <person name="Kirschner M.W."/>
            <person name="Durand P.M."/>
            <person name="Michod R.E."/>
            <person name="Nozaki H."/>
            <person name="Olson B.J."/>
        </authorList>
    </citation>
    <scope>NUCLEOTIDE SEQUENCE [LARGE SCALE GENOMIC DNA]</scope>
    <source>
        <strain evidence="5">NIES-2863</strain>
    </source>
</reference>
<dbReference type="PROSITE" id="PS50089">
    <property type="entry name" value="ZF_RING_2"/>
    <property type="match status" value="1"/>
</dbReference>
<dbReference type="PANTHER" id="PTHR15600:SF42">
    <property type="entry name" value="SACSIN"/>
    <property type="match status" value="1"/>
</dbReference>
<dbReference type="InterPro" id="IPR036890">
    <property type="entry name" value="HATPase_C_sf"/>
</dbReference>
<feature type="region of interest" description="Disordered" evidence="2">
    <location>
        <begin position="4103"/>
        <end position="4128"/>
    </location>
</feature>
<feature type="region of interest" description="Disordered" evidence="2">
    <location>
        <begin position="1200"/>
        <end position="1243"/>
    </location>
</feature>
<dbReference type="PANTHER" id="PTHR15600">
    <property type="entry name" value="SACSIN"/>
    <property type="match status" value="1"/>
</dbReference>
<protein>
    <recommendedName>
        <fullName evidence="3">RING-type domain-containing protein</fullName>
    </recommendedName>
</protein>
<keyword evidence="1" id="KW-0479">Metal-binding</keyword>
<feature type="region of interest" description="Disordered" evidence="2">
    <location>
        <begin position="3739"/>
        <end position="3762"/>
    </location>
</feature>
<feature type="compositionally biased region" description="Low complexity" evidence="2">
    <location>
        <begin position="2824"/>
        <end position="2834"/>
    </location>
</feature>
<dbReference type="NCBIfam" id="NF047352">
    <property type="entry name" value="P_loop_sacsin"/>
    <property type="match status" value="2"/>
</dbReference>
<feature type="compositionally biased region" description="Low complexity" evidence="2">
    <location>
        <begin position="2629"/>
        <end position="2651"/>
    </location>
</feature>
<dbReference type="Proteomes" id="UP000075714">
    <property type="component" value="Unassembled WGS sequence"/>
</dbReference>
<feature type="compositionally biased region" description="Low complexity" evidence="2">
    <location>
        <begin position="1200"/>
        <end position="1210"/>
    </location>
</feature>
<gene>
    <name evidence="4" type="ORF">GPECTOR_3g279</name>
</gene>
<accession>A0A150GYY7</accession>
<evidence type="ECO:0000259" key="3">
    <source>
        <dbReference type="PROSITE" id="PS50089"/>
    </source>
</evidence>
<dbReference type="InterPro" id="IPR058210">
    <property type="entry name" value="SACS/Nov_dom"/>
</dbReference>
<dbReference type="SUPFAM" id="SSF57850">
    <property type="entry name" value="RING/U-box"/>
    <property type="match status" value="1"/>
</dbReference>
<dbReference type="InterPro" id="IPR013083">
    <property type="entry name" value="Znf_RING/FYVE/PHD"/>
</dbReference>
<feature type="compositionally biased region" description="Gly residues" evidence="2">
    <location>
        <begin position="3740"/>
        <end position="3762"/>
    </location>
</feature>
<dbReference type="InterPro" id="IPR052972">
    <property type="entry name" value="Sacsin_chaperone_reg"/>
</dbReference>
<evidence type="ECO:0000313" key="5">
    <source>
        <dbReference type="Proteomes" id="UP000075714"/>
    </source>
</evidence>
<dbReference type="Pfam" id="PF13920">
    <property type="entry name" value="zf-C3HC4_3"/>
    <property type="match status" value="1"/>
</dbReference>
<organism evidence="4 5">
    <name type="scientific">Gonium pectorale</name>
    <name type="common">Green alga</name>
    <dbReference type="NCBI Taxonomy" id="33097"/>
    <lineage>
        <taxon>Eukaryota</taxon>
        <taxon>Viridiplantae</taxon>
        <taxon>Chlorophyta</taxon>
        <taxon>core chlorophytes</taxon>
        <taxon>Chlorophyceae</taxon>
        <taxon>CS clade</taxon>
        <taxon>Chlamydomonadales</taxon>
        <taxon>Volvocaceae</taxon>
        <taxon>Gonium</taxon>
    </lineage>
</organism>
<dbReference type="GO" id="GO:0030544">
    <property type="term" value="F:Hsp70 protein binding"/>
    <property type="evidence" value="ECO:0007669"/>
    <property type="project" value="TreeGrafter"/>
</dbReference>
<dbReference type="OrthoDB" id="1262810at2759"/>
<feature type="region of interest" description="Disordered" evidence="2">
    <location>
        <begin position="4753"/>
        <end position="4798"/>
    </location>
</feature>
<evidence type="ECO:0000313" key="4">
    <source>
        <dbReference type="EMBL" id="KXZ55127.1"/>
    </source>
</evidence>
<keyword evidence="1" id="KW-0863">Zinc-finger</keyword>
<dbReference type="EMBL" id="LSYV01000004">
    <property type="protein sequence ID" value="KXZ55127.1"/>
    <property type="molecule type" value="Genomic_DNA"/>
</dbReference>
<keyword evidence="1" id="KW-0862">Zinc</keyword>
<feature type="region of interest" description="Disordered" evidence="2">
    <location>
        <begin position="3812"/>
        <end position="3834"/>
    </location>
</feature>
<feature type="region of interest" description="Disordered" evidence="2">
    <location>
        <begin position="2812"/>
        <end position="2866"/>
    </location>
</feature>
<dbReference type="Pfam" id="PF25794">
    <property type="entry name" value="SACS"/>
    <property type="match status" value="3"/>
</dbReference>